<feature type="non-terminal residue" evidence="2">
    <location>
        <position position="54"/>
    </location>
</feature>
<name>A0AA38GN66_TAXCH</name>
<organism evidence="2 3">
    <name type="scientific">Taxus chinensis</name>
    <name type="common">Chinese yew</name>
    <name type="synonym">Taxus wallichiana var. chinensis</name>
    <dbReference type="NCBI Taxonomy" id="29808"/>
    <lineage>
        <taxon>Eukaryota</taxon>
        <taxon>Viridiplantae</taxon>
        <taxon>Streptophyta</taxon>
        <taxon>Embryophyta</taxon>
        <taxon>Tracheophyta</taxon>
        <taxon>Spermatophyta</taxon>
        <taxon>Pinopsida</taxon>
        <taxon>Pinidae</taxon>
        <taxon>Conifers II</taxon>
        <taxon>Cupressales</taxon>
        <taxon>Taxaceae</taxon>
        <taxon>Taxus</taxon>
    </lineage>
</organism>
<feature type="compositionally biased region" description="Acidic residues" evidence="1">
    <location>
        <begin position="1"/>
        <end position="14"/>
    </location>
</feature>
<dbReference type="AlphaFoldDB" id="A0AA38GN66"/>
<dbReference type="Proteomes" id="UP000824469">
    <property type="component" value="Unassembled WGS sequence"/>
</dbReference>
<feature type="non-terminal residue" evidence="2">
    <location>
        <position position="1"/>
    </location>
</feature>
<sequence length="54" mass="5449">DEEGCLAGIDDDLDKTDLDGGGAPKIDLIGGTKGALDFGDEDDGSDKRGDALPV</sequence>
<feature type="compositionally biased region" description="Basic and acidic residues" evidence="1">
    <location>
        <begin position="45"/>
        <end position="54"/>
    </location>
</feature>
<proteinExistence type="predicted"/>
<keyword evidence="3" id="KW-1185">Reference proteome</keyword>
<evidence type="ECO:0000313" key="2">
    <source>
        <dbReference type="EMBL" id="KAH9325103.1"/>
    </source>
</evidence>
<reference evidence="2 3" key="1">
    <citation type="journal article" date="2021" name="Nat. Plants">
        <title>The Taxus genome provides insights into paclitaxel biosynthesis.</title>
        <authorList>
            <person name="Xiong X."/>
            <person name="Gou J."/>
            <person name="Liao Q."/>
            <person name="Li Y."/>
            <person name="Zhou Q."/>
            <person name="Bi G."/>
            <person name="Li C."/>
            <person name="Du R."/>
            <person name="Wang X."/>
            <person name="Sun T."/>
            <person name="Guo L."/>
            <person name="Liang H."/>
            <person name="Lu P."/>
            <person name="Wu Y."/>
            <person name="Zhang Z."/>
            <person name="Ro D.K."/>
            <person name="Shang Y."/>
            <person name="Huang S."/>
            <person name="Yan J."/>
        </authorList>
    </citation>
    <scope>NUCLEOTIDE SEQUENCE [LARGE SCALE GENOMIC DNA]</scope>
    <source>
        <strain evidence="2">Ta-2019</strain>
    </source>
</reference>
<evidence type="ECO:0000313" key="3">
    <source>
        <dbReference type="Proteomes" id="UP000824469"/>
    </source>
</evidence>
<evidence type="ECO:0000256" key="1">
    <source>
        <dbReference type="SAM" id="MobiDB-lite"/>
    </source>
</evidence>
<comment type="caution">
    <text evidence="2">The sequence shown here is derived from an EMBL/GenBank/DDBJ whole genome shotgun (WGS) entry which is preliminary data.</text>
</comment>
<feature type="region of interest" description="Disordered" evidence="1">
    <location>
        <begin position="1"/>
        <end position="54"/>
    </location>
</feature>
<protein>
    <submittedName>
        <fullName evidence="2">Uncharacterized protein</fullName>
    </submittedName>
</protein>
<gene>
    <name evidence="2" type="ORF">KI387_005281</name>
</gene>
<dbReference type="EMBL" id="JAHRHJ020000002">
    <property type="protein sequence ID" value="KAH9325103.1"/>
    <property type="molecule type" value="Genomic_DNA"/>
</dbReference>
<accession>A0AA38GN66</accession>